<comment type="caution">
    <text evidence="1">The sequence shown here is derived from an EMBL/GenBank/DDBJ whole genome shotgun (WGS) entry which is preliminary data.</text>
</comment>
<reference evidence="2" key="2">
    <citation type="submission" date="2020-08" db="EMBL/GenBank/DDBJ databases">
        <title>The Agave Microbiome: Exploring the role of microbial communities in plant adaptations to desert environments.</title>
        <authorList>
            <person name="Partida-Martinez L.P."/>
        </authorList>
    </citation>
    <scope>NUCLEOTIDE SEQUENCE [LARGE SCALE GENOMIC DNA]</scope>
    <source>
        <strain evidence="2">AT2.8</strain>
    </source>
</reference>
<dbReference type="AlphaFoldDB" id="A0A852TAU8"/>
<protein>
    <submittedName>
        <fullName evidence="1">Uncharacterized protein</fullName>
    </submittedName>
</protein>
<dbReference type="EMBL" id="JACCBX010000002">
    <property type="protein sequence ID" value="NYE04494.1"/>
    <property type="molecule type" value="Genomic_DNA"/>
</dbReference>
<organism evidence="1 2">
    <name type="scientific">Neobacillus niacini</name>
    <dbReference type="NCBI Taxonomy" id="86668"/>
    <lineage>
        <taxon>Bacteria</taxon>
        <taxon>Bacillati</taxon>
        <taxon>Bacillota</taxon>
        <taxon>Bacilli</taxon>
        <taxon>Bacillales</taxon>
        <taxon>Bacillaceae</taxon>
        <taxon>Neobacillus</taxon>
    </lineage>
</organism>
<reference evidence="2" key="1">
    <citation type="submission" date="2020-07" db="EMBL/GenBank/DDBJ databases">
        <authorList>
            <person name="Partida-Martinez L."/>
            <person name="Huntemann M."/>
            <person name="Clum A."/>
            <person name="Wang J."/>
            <person name="Palaniappan K."/>
            <person name="Ritter S."/>
            <person name="Chen I.-M."/>
            <person name="Stamatis D."/>
            <person name="Reddy T."/>
            <person name="O'Malley R."/>
            <person name="Daum C."/>
            <person name="Shapiro N."/>
            <person name="Ivanova N."/>
            <person name="Kyrpides N."/>
            <person name="Woyke T."/>
        </authorList>
    </citation>
    <scope>NUCLEOTIDE SEQUENCE [LARGE SCALE GENOMIC DNA]</scope>
    <source>
        <strain evidence="2">AT2.8</strain>
    </source>
</reference>
<evidence type="ECO:0000313" key="2">
    <source>
        <dbReference type="Proteomes" id="UP000548423"/>
    </source>
</evidence>
<accession>A0A852TAU8</accession>
<dbReference type="Proteomes" id="UP000548423">
    <property type="component" value="Unassembled WGS sequence"/>
</dbReference>
<proteinExistence type="predicted"/>
<evidence type="ECO:0000313" key="1">
    <source>
        <dbReference type="EMBL" id="NYE04494.1"/>
    </source>
</evidence>
<gene>
    <name evidence="1" type="ORF">F4694_001238</name>
</gene>
<name>A0A852TAU8_9BACI</name>
<sequence length="40" mass="4677">MRNNDTQPLEFINCPEIRLIAKANFDKKVTEIDVKTNWGN</sequence>